<dbReference type="PANTHER" id="PTHR43133">
    <property type="entry name" value="RNA POLYMERASE ECF-TYPE SIGMA FACTO"/>
    <property type="match status" value="1"/>
</dbReference>
<keyword evidence="4" id="KW-0804">Transcription</keyword>
<keyword evidence="2" id="KW-0805">Transcription regulation</keyword>
<organism evidence="7 8">
    <name type="scientific">Bowmanella denitrificans</name>
    <dbReference type="NCBI Taxonomy" id="366582"/>
    <lineage>
        <taxon>Bacteria</taxon>
        <taxon>Pseudomonadati</taxon>
        <taxon>Pseudomonadota</taxon>
        <taxon>Gammaproteobacteria</taxon>
        <taxon>Alteromonadales</taxon>
        <taxon>Alteromonadaceae</taxon>
        <taxon>Bowmanella</taxon>
    </lineage>
</organism>
<reference evidence="8" key="1">
    <citation type="journal article" date="2019" name="Int. J. Syst. Evol. Microbiol.">
        <title>The Global Catalogue of Microorganisms (GCM) 10K type strain sequencing project: providing services to taxonomists for standard genome sequencing and annotation.</title>
        <authorList>
            <consortium name="The Broad Institute Genomics Platform"/>
            <consortium name="The Broad Institute Genome Sequencing Center for Infectious Disease"/>
            <person name="Wu L."/>
            <person name="Ma J."/>
        </authorList>
    </citation>
    <scope>NUCLEOTIDE SEQUENCE [LARGE SCALE GENOMIC DNA]</scope>
    <source>
        <strain evidence="8">JCM 13378</strain>
    </source>
</reference>
<evidence type="ECO:0000313" key="8">
    <source>
        <dbReference type="Proteomes" id="UP001501757"/>
    </source>
</evidence>
<dbReference type="Gene3D" id="1.10.10.10">
    <property type="entry name" value="Winged helix-like DNA-binding domain superfamily/Winged helix DNA-binding domain"/>
    <property type="match status" value="1"/>
</dbReference>
<evidence type="ECO:0000313" key="7">
    <source>
        <dbReference type="EMBL" id="GAA0346297.1"/>
    </source>
</evidence>
<name>A0ABP3GIA6_9ALTE</name>
<comment type="caution">
    <text evidence="7">The sequence shown here is derived from an EMBL/GenBank/DDBJ whole genome shotgun (WGS) entry which is preliminary data.</text>
</comment>
<dbReference type="Pfam" id="PF08281">
    <property type="entry name" value="Sigma70_r4_2"/>
    <property type="match status" value="1"/>
</dbReference>
<dbReference type="InterPro" id="IPR013325">
    <property type="entry name" value="RNA_pol_sigma_r2"/>
</dbReference>
<dbReference type="EMBL" id="BAAAEI010000006">
    <property type="protein sequence ID" value="GAA0346297.1"/>
    <property type="molecule type" value="Genomic_DNA"/>
</dbReference>
<evidence type="ECO:0000256" key="4">
    <source>
        <dbReference type="ARBA" id="ARBA00023163"/>
    </source>
</evidence>
<evidence type="ECO:0000256" key="2">
    <source>
        <dbReference type="ARBA" id="ARBA00023015"/>
    </source>
</evidence>
<dbReference type="InterPro" id="IPR014284">
    <property type="entry name" value="RNA_pol_sigma-70_dom"/>
</dbReference>
<dbReference type="SUPFAM" id="SSF88659">
    <property type="entry name" value="Sigma3 and sigma4 domains of RNA polymerase sigma factors"/>
    <property type="match status" value="1"/>
</dbReference>
<dbReference type="SUPFAM" id="SSF88946">
    <property type="entry name" value="Sigma2 domain of RNA polymerase sigma factors"/>
    <property type="match status" value="1"/>
</dbReference>
<feature type="domain" description="RNA polymerase sigma-70 region 2" evidence="5">
    <location>
        <begin position="9"/>
        <end position="76"/>
    </location>
</feature>
<dbReference type="InterPro" id="IPR036388">
    <property type="entry name" value="WH-like_DNA-bd_sf"/>
</dbReference>
<evidence type="ECO:0000259" key="6">
    <source>
        <dbReference type="Pfam" id="PF08281"/>
    </source>
</evidence>
<evidence type="ECO:0000256" key="1">
    <source>
        <dbReference type="ARBA" id="ARBA00010641"/>
    </source>
</evidence>
<dbReference type="Gene3D" id="1.10.1740.10">
    <property type="match status" value="1"/>
</dbReference>
<dbReference type="Proteomes" id="UP001501757">
    <property type="component" value="Unassembled WGS sequence"/>
</dbReference>
<dbReference type="InterPro" id="IPR013249">
    <property type="entry name" value="RNA_pol_sigma70_r4_t2"/>
</dbReference>
<keyword evidence="3" id="KW-0731">Sigma factor</keyword>
<protein>
    <submittedName>
        <fullName evidence="7">Uncharacterized protein</fullName>
    </submittedName>
</protein>
<dbReference type="InterPro" id="IPR007627">
    <property type="entry name" value="RNA_pol_sigma70_r2"/>
</dbReference>
<accession>A0ABP3GIA6</accession>
<keyword evidence="8" id="KW-1185">Reference proteome</keyword>
<feature type="domain" description="RNA polymerase sigma factor 70 region 4 type 2" evidence="6">
    <location>
        <begin position="110"/>
        <end position="157"/>
    </location>
</feature>
<dbReference type="PANTHER" id="PTHR43133:SF63">
    <property type="entry name" value="RNA POLYMERASE SIGMA FACTOR FECI-RELATED"/>
    <property type="match status" value="1"/>
</dbReference>
<dbReference type="RefSeq" id="WP_102796862.1">
    <property type="nucleotide sequence ID" value="NZ_BAAAEI010000006.1"/>
</dbReference>
<dbReference type="Pfam" id="PF04542">
    <property type="entry name" value="Sigma70_r2"/>
    <property type="match status" value="1"/>
</dbReference>
<evidence type="ECO:0000259" key="5">
    <source>
        <dbReference type="Pfam" id="PF04542"/>
    </source>
</evidence>
<comment type="similarity">
    <text evidence="1">Belongs to the sigma-70 factor family. ECF subfamily.</text>
</comment>
<proteinExistence type="inferred from homology"/>
<dbReference type="InterPro" id="IPR039425">
    <property type="entry name" value="RNA_pol_sigma-70-like"/>
</dbReference>
<gene>
    <name evidence="7" type="ORF">GCM10009092_08460</name>
</gene>
<evidence type="ECO:0000256" key="3">
    <source>
        <dbReference type="ARBA" id="ARBA00023082"/>
    </source>
</evidence>
<sequence>MKQAFLTKFYRSYWQELCGLLRAKFGNGPPDPEDIAQQAFMRYAETQLTQPPDNPKAFVYTIARNLIIDAHRLQTRQEQLIDEIFVEVGLAPLNESCVESSFLQGEKMLVIERAVASLPAKQRDLIVASRLRGETYQQIAARTGYSMADISRNIERAHTTIQTILQAWEEGRQQYELQQREYL</sequence>
<dbReference type="NCBIfam" id="TIGR02937">
    <property type="entry name" value="sigma70-ECF"/>
    <property type="match status" value="1"/>
</dbReference>
<dbReference type="InterPro" id="IPR013324">
    <property type="entry name" value="RNA_pol_sigma_r3/r4-like"/>
</dbReference>